<dbReference type="SUPFAM" id="SSF53448">
    <property type="entry name" value="Nucleotide-diphospho-sugar transferases"/>
    <property type="match status" value="1"/>
</dbReference>
<organism evidence="3 4">
    <name type="scientific">Natronorubrum aibiense</name>
    <dbReference type="NCBI Taxonomy" id="348826"/>
    <lineage>
        <taxon>Archaea</taxon>
        <taxon>Methanobacteriati</taxon>
        <taxon>Methanobacteriota</taxon>
        <taxon>Stenosarchaea group</taxon>
        <taxon>Halobacteria</taxon>
        <taxon>Halobacteriales</taxon>
        <taxon>Natrialbaceae</taxon>
        <taxon>Natronorubrum</taxon>
    </lineage>
</organism>
<dbReference type="InterPro" id="IPR029044">
    <property type="entry name" value="Nucleotide-diphossugar_trans"/>
</dbReference>
<dbReference type="PANTHER" id="PTHR43777:SF1">
    <property type="entry name" value="MOLYBDENUM COFACTOR CYTIDYLYLTRANSFERASE"/>
    <property type="match status" value="1"/>
</dbReference>
<keyword evidence="4" id="KW-1185">Reference proteome</keyword>
<feature type="region of interest" description="Disordered" evidence="1">
    <location>
        <begin position="1"/>
        <end position="25"/>
    </location>
</feature>
<gene>
    <name evidence="3" type="ORF">GCU68_12150</name>
</gene>
<dbReference type="KEGG" id="nas:GCU68_12150"/>
<dbReference type="InterPro" id="IPR025877">
    <property type="entry name" value="MobA-like_NTP_Trfase"/>
</dbReference>
<proteinExistence type="predicted"/>
<evidence type="ECO:0000259" key="2">
    <source>
        <dbReference type="Pfam" id="PF12804"/>
    </source>
</evidence>
<dbReference type="OrthoDB" id="28434at2157"/>
<dbReference type="Proteomes" id="UP000326170">
    <property type="component" value="Chromosome"/>
</dbReference>
<dbReference type="GeneID" id="42301808"/>
<dbReference type="CDD" id="cd04182">
    <property type="entry name" value="GT_2_like_f"/>
    <property type="match status" value="1"/>
</dbReference>
<evidence type="ECO:0000313" key="3">
    <source>
        <dbReference type="EMBL" id="QFU83230.1"/>
    </source>
</evidence>
<name>A0A5P9P601_9EURY</name>
<evidence type="ECO:0000313" key="4">
    <source>
        <dbReference type="Proteomes" id="UP000326170"/>
    </source>
</evidence>
<accession>A0A5P9P601</accession>
<sequence length="231" mass="24227">MTADAGDEETTRSATADLPVVDLDDPVSDLESVDRAGRTDAPRVAGVVLAAGTSSRFGADNKLLATVDDEPVVRRATRTLLESSVDPVVVVLGHQADRVRAALEGLPVETHLNEAYETGQASSLRTGIRAVRDHGDCDAAVVALGDMPFVDPETVETLVAAYAANVGEAIAAAFDGERGNPVLFDARFFDVLTDVDGDIGGREIFLESDSSVLVAVDDPGVRRDVDVPADL</sequence>
<dbReference type="EMBL" id="CP045488">
    <property type="protein sequence ID" value="QFU83230.1"/>
    <property type="molecule type" value="Genomic_DNA"/>
</dbReference>
<keyword evidence="3" id="KW-0808">Transferase</keyword>
<feature type="domain" description="MobA-like NTP transferase" evidence="2">
    <location>
        <begin position="46"/>
        <end position="207"/>
    </location>
</feature>
<reference evidence="3 4" key="1">
    <citation type="journal article" date="2007" name="Int. J. Syst. Evol. Microbiol.">
        <title>Natronorubrum sulfidifaciens sp. nov., an extremely haloalkaliphilic archaeon isolated from Aiding salt lake in Xin-Jiang, China.</title>
        <authorList>
            <person name="Cui H.L."/>
            <person name="Tohty D."/>
            <person name="Liu H.C."/>
            <person name="Liu S.J."/>
            <person name="Oren A."/>
            <person name="Zhou P.J."/>
        </authorList>
    </citation>
    <scope>NUCLEOTIDE SEQUENCE [LARGE SCALE GENOMIC DNA]</scope>
    <source>
        <strain evidence="3 4">7-3</strain>
    </source>
</reference>
<dbReference type="GO" id="GO:0016779">
    <property type="term" value="F:nucleotidyltransferase activity"/>
    <property type="evidence" value="ECO:0007669"/>
    <property type="project" value="UniProtKB-ARBA"/>
</dbReference>
<dbReference type="AlphaFoldDB" id="A0A5P9P601"/>
<dbReference type="Gene3D" id="3.90.550.10">
    <property type="entry name" value="Spore Coat Polysaccharide Biosynthesis Protein SpsA, Chain A"/>
    <property type="match status" value="1"/>
</dbReference>
<protein>
    <submittedName>
        <fullName evidence="3">NTP transferase domain-containing protein</fullName>
    </submittedName>
</protein>
<dbReference type="RefSeq" id="WP_152941955.1">
    <property type="nucleotide sequence ID" value="NZ_CP045488.1"/>
</dbReference>
<dbReference type="Pfam" id="PF12804">
    <property type="entry name" value="NTP_transf_3"/>
    <property type="match status" value="1"/>
</dbReference>
<evidence type="ECO:0000256" key="1">
    <source>
        <dbReference type="SAM" id="MobiDB-lite"/>
    </source>
</evidence>
<dbReference type="PANTHER" id="PTHR43777">
    <property type="entry name" value="MOLYBDENUM COFACTOR CYTIDYLYLTRANSFERASE"/>
    <property type="match status" value="1"/>
</dbReference>